<sequence>MYADDSSLSPSYLALMQPELRSHGFDWLGFDMPELYVDPPQQWPQRSNDVAIQPPAERFFPPTTPGDGPLPRHQALEALYPDPTTTSRSSPSLRPIEPHQGPHAWPFDQNQDVPPRQYKLPPLKDVLQSSPLATHSPGGTRLDDFVQLLSEQKLPALGSIQRAGVRQAFGEIQRLLDLYFDRFHDIQAIVHKPTWNMAACPSVLLAAMACIGALLSGEQRDTELSSSLSDLCMSMINWLGASDGNNYNDVSYLNALCIHQIYSLGSGNRQLYQNADRSRGVLIGSLRGIGLLSSQWSTGDEESPEVDPRLHEDPSSLAREWHAWIKAEEGRRAAWAAFEYDCSLCTLTSRRGAVDLGELPRKLPCVESLWNAASPQAWFALRLRLTPASFSPNLFVVLKTSLAGKEMGLTLGSWAKRLCGQVLGRLLWDIKELEVVAMPNRLGLHSMMNPYKESKTSILSALDSLLTLTALPSSTADLITYKGLEIARKRLRSIFARDPRGSRSLVWHSAQMVTIANEYLVSAPCEIMRVFMGYVYIMAYSAYGPHHADGESQRPPVRLDTFMSATQKADVDEWIKFGGPASIGSVADICTGDRLTSISADAQSILQKLQCWGLADKFTRILSKLGADGM</sequence>
<proteinExistence type="predicted"/>
<dbReference type="AlphaFoldDB" id="A0A9P8V471"/>
<feature type="domain" description="Xylanolytic transcriptional activator regulatory" evidence="7">
    <location>
        <begin position="176"/>
        <end position="395"/>
    </location>
</feature>
<dbReference type="PANTHER" id="PTHR47660:SF2">
    <property type="entry name" value="TRANSCRIPTION FACTOR WITH C2H2 AND ZN(2)-CYS(6) DNA BINDING DOMAIN (EUROFUNG)"/>
    <property type="match status" value="1"/>
</dbReference>
<dbReference type="GO" id="GO:0006351">
    <property type="term" value="P:DNA-templated transcription"/>
    <property type="evidence" value="ECO:0007669"/>
    <property type="project" value="InterPro"/>
</dbReference>
<keyword evidence="3" id="KW-0805">Transcription regulation</keyword>
<evidence type="ECO:0000256" key="6">
    <source>
        <dbReference type="SAM" id="MobiDB-lite"/>
    </source>
</evidence>
<keyword evidence="2" id="KW-0862">Zinc</keyword>
<feature type="compositionally biased region" description="Low complexity" evidence="6">
    <location>
        <begin position="81"/>
        <end position="95"/>
    </location>
</feature>
<dbReference type="PANTHER" id="PTHR47660">
    <property type="entry name" value="TRANSCRIPTION FACTOR WITH C2H2 AND ZN(2)-CYS(6) DNA BINDING DOMAIN (EUROFUNG)-RELATED-RELATED"/>
    <property type="match status" value="1"/>
</dbReference>
<evidence type="ECO:0000256" key="4">
    <source>
        <dbReference type="ARBA" id="ARBA00023163"/>
    </source>
</evidence>
<dbReference type="GO" id="GO:0003677">
    <property type="term" value="F:DNA binding"/>
    <property type="evidence" value="ECO:0007669"/>
    <property type="project" value="InterPro"/>
</dbReference>
<evidence type="ECO:0000256" key="2">
    <source>
        <dbReference type="ARBA" id="ARBA00022833"/>
    </source>
</evidence>
<accession>A0A9P8V471</accession>
<organism evidence="8 9">
    <name type="scientific">Plectosphaerella plurivora</name>
    <dbReference type="NCBI Taxonomy" id="936078"/>
    <lineage>
        <taxon>Eukaryota</taxon>
        <taxon>Fungi</taxon>
        <taxon>Dikarya</taxon>
        <taxon>Ascomycota</taxon>
        <taxon>Pezizomycotina</taxon>
        <taxon>Sordariomycetes</taxon>
        <taxon>Hypocreomycetidae</taxon>
        <taxon>Glomerellales</taxon>
        <taxon>Plectosphaerellaceae</taxon>
        <taxon>Plectosphaerella</taxon>
    </lineage>
</organism>
<feature type="region of interest" description="Disordered" evidence="6">
    <location>
        <begin position="81"/>
        <end position="121"/>
    </location>
</feature>
<evidence type="ECO:0000256" key="5">
    <source>
        <dbReference type="ARBA" id="ARBA00023242"/>
    </source>
</evidence>
<dbReference type="GO" id="GO:0008270">
    <property type="term" value="F:zinc ion binding"/>
    <property type="evidence" value="ECO:0007669"/>
    <property type="project" value="InterPro"/>
</dbReference>
<evidence type="ECO:0000313" key="8">
    <source>
        <dbReference type="EMBL" id="KAH6672700.1"/>
    </source>
</evidence>
<feature type="region of interest" description="Disordered" evidence="6">
    <location>
        <begin position="55"/>
        <end position="74"/>
    </location>
</feature>
<comment type="caution">
    <text evidence="8">The sequence shown here is derived from an EMBL/GenBank/DDBJ whole genome shotgun (WGS) entry which is preliminary data.</text>
</comment>
<evidence type="ECO:0000256" key="3">
    <source>
        <dbReference type="ARBA" id="ARBA00023015"/>
    </source>
</evidence>
<name>A0A9P8V471_9PEZI</name>
<keyword evidence="5" id="KW-0539">Nucleus</keyword>
<keyword evidence="9" id="KW-1185">Reference proteome</keyword>
<evidence type="ECO:0000259" key="7">
    <source>
        <dbReference type="Pfam" id="PF04082"/>
    </source>
</evidence>
<protein>
    <submittedName>
        <fullName evidence="8">Fungal-specific transcription factor domain-containing protein</fullName>
    </submittedName>
</protein>
<gene>
    <name evidence="8" type="ORF">F5X68DRAFT_174943</name>
</gene>
<evidence type="ECO:0000313" key="9">
    <source>
        <dbReference type="Proteomes" id="UP000770015"/>
    </source>
</evidence>
<keyword evidence="4" id="KW-0804">Transcription</keyword>
<keyword evidence="1" id="KW-0479">Metal-binding</keyword>
<dbReference type="InterPro" id="IPR007219">
    <property type="entry name" value="XnlR_reg_dom"/>
</dbReference>
<dbReference type="Proteomes" id="UP000770015">
    <property type="component" value="Unassembled WGS sequence"/>
</dbReference>
<dbReference type="Pfam" id="PF04082">
    <property type="entry name" value="Fungal_trans"/>
    <property type="match status" value="1"/>
</dbReference>
<reference evidence="8" key="1">
    <citation type="journal article" date="2021" name="Nat. Commun.">
        <title>Genetic determinants of endophytism in the Arabidopsis root mycobiome.</title>
        <authorList>
            <person name="Mesny F."/>
            <person name="Miyauchi S."/>
            <person name="Thiergart T."/>
            <person name="Pickel B."/>
            <person name="Atanasova L."/>
            <person name="Karlsson M."/>
            <person name="Huettel B."/>
            <person name="Barry K.W."/>
            <person name="Haridas S."/>
            <person name="Chen C."/>
            <person name="Bauer D."/>
            <person name="Andreopoulos W."/>
            <person name="Pangilinan J."/>
            <person name="LaButti K."/>
            <person name="Riley R."/>
            <person name="Lipzen A."/>
            <person name="Clum A."/>
            <person name="Drula E."/>
            <person name="Henrissat B."/>
            <person name="Kohler A."/>
            <person name="Grigoriev I.V."/>
            <person name="Martin F.M."/>
            <person name="Hacquard S."/>
        </authorList>
    </citation>
    <scope>NUCLEOTIDE SEQUENCE</scope>
    <source>
        <strain evidence="8">MPI-SDFR-AT-0117</strain>
    </source>
</reference>
<dbReference type="CDD" id="cd12148">
    <property type="entry name" value="fungal_TF_MHR"/>
    <property type="match status" value="1"/>
</dbReference>
<evidence type="ECO:0000256" key="1">
    <source>
        <dbReference type="ARBA" id="ARBA00022723"/>
    </source>
</evidence>
<dbReference type="OrthoDB" id="1405595at2759"/>
<dbReference type="EMBL" id="JAGSXJ010000027">
    <property type="protein sequence ID" value="KAH6672700.1"/>
    <property type="molecule type" value="Genomic_DNA"/>
</dbReference>